<evidence type="ECO:0000256" key="3">
    <source>
        <dbReference type="ARBA" id="ARBA00022729"/>
    </source>
</evidence>
<dbReference type="EMBL" id="AJYK02000099">
    <property type="protein sequence ID" value="OEF23162.1"/>
    <property type="molecule type" value="Genomic_DNA"/>
</dbReference>
<dbReference type="Proteomes" id="UP000094070">
    <property type="component" value="Unassembled WGS sequence"/>
</dbReference>
<dbReference type="Pfam" id="PF10627">
    <property type="entry name" value="CsgE"/>
    <property type="match status" value="1"/>
</dbReference>
<keyword evidence="5" id="KW-1185">Reference proteome</keyword>
<protein>
    <recommendedName>
        <fullName evidence="2">Curli production assembly/transport component CsgE</fullName>
    </recommendedName>
</protein>
<proteinExistence type="predicted"/>
<evidence type="ECO:0000256" key="2">
    <source>
        <dbReference type="ARBA" id="ARBA00014024"/>
    </source>
</evidence>
<evidence type="ECO:0000313" key="5">
    <source>
        <dbReference type="Proteomes" id="UP000094070"/>
    </source>
</evidence>
<comment type="caution">
    <text evidence="4">The sequence shown here is derived from an EMBL/GenBank/DDBJ whole genome shotgun (WGS) entry which is preliminary data.</text>
</comment>
<sequence length="139" mass="16164">MKIIFCLIGIISTSFYSSAEDEIDKQKLESTEIRGVIVDRTVTRLGADFYSFFSRNIYEQYPTLDENILIKERPTALSGSIITVFHFSTPIYRTALSPGRRQAQEKSDEAIQALQRYLLRWKLEQKYRDKSDLADNELQ</sequence>
<keyword evidence="3" id="KW-0732">Signal</keyword>
<evidence type="ECO:0000313" key="4">
    <source>
        <dbReference type="EMBL" id="OEF23162.1"/>
    </source>
</evidence>
<dbReference type="AlphaFoldDB" id="A0A1E5DZ88"/>
<reference evidence="4 5" key="1">
    <citation type="journal article" date="2012" name="Science">
        <title>Ecological populations of bacteria act as socially cohesive units of antibiotic production and resistance.</title>
        <authorList>
            <person name="Cordero O.X."/>
            <person name="Wildschutte H."/>
            <person name="Kirkup B."/>
            <person name="Proehl S."/>
            <person name="Ngo L."/>
            <person name="Hussain F."/>
            <person name="Le Roux F."/>
            <person name="Mincer T."/>
            <person name="Polz M.F."/>
        </authorList>
    </citation>
    <scope>NUCLEOTIDE SEQUENCE [LARGE SCALE GENOMIC DNA]</scope>
    <source>
        <strain evidence="4 5">1S-45</strain>
    </source>
</reference>
<dbReference type="InterPro" id="IPR018900">
    <property type="entry name" value="Curli_CsgE"/>
</dbReference>
<evidence type="ECO:0000256" key="1">
    <source>
        <dbReference type="ARBA" id="ARBA00003989"/>
    </source>
</evidence>
<name>A0A1E5DZ88_9VIBR</name>
<accession>A0A1E5DZ88</accession>
<dbReference type="STRING" id="1188252.A1QC_02840"/>
<gene>
    <name evidence="4" type="ORF">A1QC_02840</name>
</gene>
<comment type="function">
    <text evidence="1">May be involved in the biogenesis of curli organelles.</text>
</comment>
<organism evidence="4 5">
    <name type="scientific">Vibrio rumoiensis 1S-45</name>
    <dbReference type="NCBI Taxonomy" id="1188252"/>
    <lineage>
        <taxon>Bacteria</taxon>
        <taxon>Pseudomonadati</taxon>
        <taxon>Pseudomonadota</taxon>
        <taxon>Gammaproteobacteria</taxon>
        <taxon>Vibrionales</taxon>
        <taxon>Vibrionaceae</taxon>
        <taxon>Vibrio</taxon>
    </lineage>
</organism>